<feature type="compositionally biased region" description="Polar residues" evidence="1">
    <location>
        <begin position="1"/>
        <end position="20"/>
    </location>
</feature>
<dbReference type="Pfam" id="PF12326">
    <property type="entry name" value="EOS1"/>
    <property type="match status" value="3"/>
</dbReference>
<proteinExistence type="predicted"/>
<gene>
    <name evidence="3" type="ORF">POJ06DRAFT_88007</name>
</gene>
<feature type="transmembrane region" description="Helical" evidence="2">
    <location>
        <begin position="273"/>
        <end position="294"/>
    </location>
</feature>
<feature type="transmembrane region" description="Helical" evidence="2">
    <location>
        <begin position="314"/>
        <end position="337"/>
    </location>
</feature>
<keyword evidence="2" id="KW-0812">Transmembrane</keyword>
<dbReference type="PRINTS" id="PR02070">
    <property type="entry name" value="NGLYCOSEOS1"/>
</dbReference>
<dbReference type="GeneID" id="80886862"/>
<accession>A0AAD7VT56</accession>
<feature type="transmembrane region" description="Helical" evidence="2">
    <location>
        <begin position="349"/>
        <end position="373"/>
    </location>
</feature>
<dbReference type="PANTHER" id="PTHR28147:SF1">
    <property type="entry name" value="N-GLYCOSYLATION PROTEIN EOS1"/>
    <property type="match status" value="1"/>
</dbReference>
<keyword evidence="4" id="KW-1185">Reference proteome</keyword>
<dbReference type="RefSeq" id="XP_056044528.1">
    <property type="nucleotide sequence ID" value="XM_056191696.1"/>
</dbReference>
<dbReference type="EMBL" id="JARPMG010000004">
    <property type="protein sequence ID" value="KAJ8101078.1"/>
    <property type="molecule type" value="Genomic_DNA"/>
</dbReference>
<organism evidence="3 4">
    <name type="scientific">Lipomyces tetrasporus</name>
    <dbReference type="NCBI Taxonomy" id="54092"/>
    <lineage>
        <taxon>Eukaryota</taxon>
        <taxon>Fungi</taxon>
        <taxon>Dikarya</taxon>
        <taxon>Ascomycota</taxon>
        <taxon>Saccharomycotina</taxon>
        <taxon>Lipomycetes</taxon>
        <taxon>Lipomycetales</taxon>
        <taxon>Lipomycetaceae</taxon>
        <taxon>Lipomyces</taxon>
    </lineage>
</organism>
<protein>
    <submittedName>
        <fullName evidence="3">N-glycosylation protein-domain-containing protein</fullName>
    </submittedName>
</protein>
<name>A0AAD7VT56_9ASCO</name>
<evidence type="ECO:0000313" key="4">
    <source>
        <dbReference type="Proteomes" id="UP001217417"/>
    </source>
</evidence>
<evidence type="ECO:0000256" key="1">
    <source>
        <dbReference type="SAM" id="MobiDB-lite"/>
    </source>
</evidence>
<feature type="transmembrane region" description="Helical" evidence="2">
    <location>
        <begin position="230"/>
        <end position="252"/>
    </location>
</feature>
<feature type="compositionally biased region" description="Polar residues" evidence="1">
    <location>
        <begin position="153"/>
        <end position="165"/>
    </location>
</feature>
<feature type="region of interest" description="Disordered" evidence="1">
    <location>
        <begin position="153"/>
        <end position="172"/>
    </location>
</feature>
<keyword evidence="2" id="KW-0472">Membrane</keyword>
<dbReference type="PANTHER" id="PTHR28147">
    <property type="entry name" value="N-GLYCOSYLATION PROTEIN EOS1"/>
    <property type="match status" value="1"/>
</dbReference>
<dbReference type="Proteomes" id="UP001217417">
    <property type="component" value="Unassembled WGS sequence"/>
</dbReference>
<feature type="region of interest" description="Disordered" evidence="1">
    <location>
        <begin position="1"/>
        <end position="23"/>
    </location>
</feature>
<evidence type="ECO:0000256" key="2">
    <source>
        <dbReference type="SAM" id="Phobius"/>
    </source>
</evidence>
<dbReference type="GO" id="GO:0005789">
    <property type="term" value="C:endoplasmic reticulum membrane"/>
    <property type="evidence" value="ECO:0007669"/>
    <property type="project" value="InterPro"/>
</dbReference>
<dbReference type="GO" id="GO:0006487">
    <property type="term" value="P:protein N-linked glycosylation"/>
    <property type="evidence" value="ECO:0007669"/>
    <property type="project" value="TreeGrafter"/>
</dbReference>
<reference evidence="3" key="1">
    <citation type="submission" date="2023-03" db="EMBL/GenBank/DDBJ databases">
        <title>Near-Complete genome sequence of Lipomyces tetrasporous NRRL Y-64009, an oleaginous yeast capable of growing on lignocellulosic hydrolysates.</title>
        <authorList>
            <consortium name="Lawrence Berkeley National Laboratory"/>
            <person name="Jagtap S.S."/>
            <person name="Liu J.-J."/>
            <person name="Walukiewicz H.E."/>
            <person name="Pangilinan J."/>
            <person name="Lipzen A."/>
            <person name="Ahrendt S."/>
            <person name="Koriabine M."/>
            <person name="Cobaugh K."/>
            <person name="Salamov A."/>
            <person name="Yoshinaga Y."/>
            <person name="Ng V."/>
            <person name="Daum C."/>
            <person name="Grigoriev I.V."/>
            <person name="Slininger P.J."/>
            <person name="Dien B.S."/>
            <person name="Jin Y.-S."/>
            <person name="Rao C.V."/>
        </authorList>
    </citation>
    <scope>NUCLEOTIDE SEQUENCE</scope>
    <source>
        <strain evidence="3">NRRL Y-64009</strain>
    </source>
</reference>
<comment type="caution">
    <text evidence="3">The sequence shown here is derived from an EMBL/GenBank/DDBJ whole genome shotgun (WGS) entry which is preliminary data.</text>
</comment>
<dbReference type="InterPro" id="IPR021100">
    <property type="entry name" value="N-glycosylation_EOS1"/>
</dbReference>
<sequence length="380" mass="42292">MPSSFTSSSENGSDRYNGSGHNYHYLASNSFGNEGGRRYGQAGGGMPHEDYTYRYRRRNVILDEEPTTDEDDTEGELTGDEDADVEQQHEQFRRLLQQQQNRILSEQSANLLAAMASRLVPSVRQNMMPPVPDYRPLGPVAFSENLNSSTGIHTPTTHSNMNSYPPSRASPKPVVSERSLKDLIRPGQNFAHLVCKALSLPPSIHGIFICLHEAWKAMNSPNDSATSLELVLAALWAGVSAYLFYAFIDGLMLRWQVVINFMIPTKINPEYRLVMYSSPATILRLLSINTLMAAMTRIVLTTFAGDPVNFLPTWILIACILTAAYAIQNFVTSNIAIEERARRVDIYHIAVFAVVPVGIASFITMIGLIRSLMEIRSGNM</sequence>
<dbReference type="GO" id="GO:0034599">
    <property type="term" value="P:cellular response to oxidative stress"/>
    <property type="evidence" value="ECO:0007669"/>
    <property type="project" value="InterPro"/>
</dbReference>
<dbReference type="AlphaFoldDB" id="A0AAD7VT56"/>
<evidence type="ECO:0000313" key="3">
    <source>
        <dbReference type="EMBL" id="KAJ8101078.1"/>
    </source>
</evidence>
<keyword evidence="2" id="KW-1133">Transmembrane helix</keyword>